<evidence type="ECO:0000256" key="1">
    <source>
        <dbReference type="SAM" id="Phobius"/>
    </source>
</evidence>
<keyword evidence="1" id="KW-0472">Membrane</keyword>
<dbReference type="PANTHER" id="PTHR22911">
    <property type="entry name" value="ACYL-MALONYL CONDENSING ENZYME-RELATED"/>
    <property type="match status" value="1"/>
</dbReference>
<dbReference type="EMBL" id="JBHLTN010000016">
    <property type="protein sequence ID" value="MFC0592667.1"/>
    <property type="molecule type" value="Genomic_DNA"/>
</dbReference>
<feature type="transmembrane region" description="Helical" evidence="1">
    <location>
        <begin position="268"/>
        <end position="284"/>
    </location>
</feature>
<evidence type="ECO:0000313" key="3">
    <source>
        <dbReference type="EMBL" id="MFC0592667.1"/>
    </source>
</evidence>
<dbReference type="Pfam" id="PF00892">
    <property type="entry name" value="EamA"/>
    <property type="match status" value="1"/>
</dbReference>
<feature type="transmembrane region" description="Helical" evidence="1">
    <location>
        <begin position="122"/>
        <end position="139"/>
    </location>
</feature>
<proteinExistence type="predicted"/>
<feature type="transmembrane region" description="Helical" evidence="1">
    <location>
        <begin position="151"/>
        <end position="170"/>
    </location>
</feature>
<evidence type="ECO:0000259" key="2">
    <source>
        <dbReference type="Pfam" id="PF00892"/>
    </source>
</evidence>
<feature type="transmembrane region" description="Helical" evidence="1">
    <location>
        <begin position="94"/>
        <end position="115"/>
    </location>
</feature>
<name>A0ABV6PS42_9BURK</name>
<feature type="transmembrane region" description="Helical" evidence="1">
    <location>
        <begin position="242"/>
        <end position="262"/>
    </location>
</feature>
<dbReference type="InterPro" id="IPR037185">
    <property type="entry name" value="EmrE-like"/>
</dbReference>
<comment type="caution">
    <text evidence="3">The sequence shown here is derived from an EMBL/GenBank/DDBJ whole genome shotgun (WGS) entry which is preliminary data.</text>
</comment>
<feature type="transmembrane region" description="Helical" evidence="1">
    <location>
        <begin position="68"/>
        <end position="88"/>
    </location>
</feature>
<dbReference type="Proteomes" id="UP001589834">
    <property type="component" value="Unassembled WGS sequence"/>
</dbReference>
<dbReference type="SUPFAM" id="SSF103481">
    <property type="entry name" value="Multidrug resistance efflux transporter EmrE"/>
    <property type="match status" value="1"/>
</dbReference>
<keyword evidence="1" id="KW-0812">Transmembrane</keyword>
<gene>
    <name evidence="3" type="ORF">ACFFGG_08865</name>
</gene>
<keyword evidence="1" id="KW-1133">Transmembrane helix</keyword>
<reference evidence="3 4" key="1">
    <citation type="submission" date="2024-09" db="EMBL/GenBank/DDBJ databases">
        <authorList>
            <person name="Sun Q."/>
            <person name="Mori K."/>
        </authorList>
    </citation>
    <scope>NUCLEOTIDE SEQUENCE [LARGE SCALE GENOMIC DNA]</scope>
    <source>
        <strain evidence="3 4">NCAIM B.02336</strain>
    </source>
</reference>
<dbReference type="RefSeq" id="WP_377482315.1">
    <property type="nucleotide sequence ID" value="NZ_JBHLTN010000016.1"/>
</dbReference>
<protein>
    <submittedName>
        <fullName evidence="3">DMT family transporter</fullName>
    </submittedName>
</protein>
<feature type="transmembrane region" description="Helical" evidence="1">
    <location>
        <begin position="182"/>
        <end position="200"/>
    </location>
</feature>
<feature type="domain" description="EamA" evidence="2">
    <location>
        <begin position="12"/>
        <end position="138"/>
    </location>
</feature>
<sequence length="286" mass="29796">MAVRTGASGPALALLLNATVWGLAWLPFKALQTRGLHPVWATAFVYVLALAVLLAWRPQGARALARHPRLWGLAAAAGLTNVCFNWAITAGDVVRVTLLFYLMPVWSIGLAWLLVGERPTRAALGRLGLALAGVVLVLWRPGSAWPLPQGAADWLALAGGFCFALTNALVRRWRDTPEDGRALAMFCGGLAMAGALALAGTAGPLPALSVGWLPWVAVLAAGFLGGNLALQYGAARLKAQVTALLMLSEVVIATGSSFALGAAHPAPVVWLGGALIMLTAVLAVRH</sequence>
<feature type="transmembrane region" description="Helical" evidence="1">
    <location>
        <begin position="212"/>
        <end position="230"/>
    </location>
</feature>
<dbReference type="InterPro" id="IPR000620">
    <property type="entry name" value="EamA_dom"/>
</dbReference>
<keyword evidence="4" id="KW-1185">Reference proteome</keyword>
<organism evidence="3 4">
    <name type="scientific">Ottowia pentelensis</name>
    <dbReference type="NCBI Taxonomy" id="511108"/>
    <lineage>
        <taxon>Bacteria</taxon>
        <taxon>Pseudomonadati</taxon>
        <taxon>Pseudomonadota</taxon>
        <taxon>Betaproteobacteria</taxon>
        <taxon>Burkholderiales</taxon>
        <taxon>Comamonadaceae</taxon>
        <taxon>Ottowia</taxon>
    </lineage>
</organism>
<feature type="transmembrane region" description="Helical" evidence="1">
    <location>
        <begin position="38"/>
        <end position="56"/>
    </location>
</feature>
<accession>A0ABV6PS42</accession>
<evidence type="ECO:0000313" key="4">
    <source>
        <dbReference type="Proteomes" id="UP001589834"/>
    </source>
</evidence>